<accession>A0ACC0TX30</accession>
<dbReference type="Proteomes" id="UP001207468">
    <property type="component" value="Unassembled WGS sequence"/>
</dbReference>
<proteinExistence type="predicted"/>
<reference evidence="1" key="1">
    <citation type="submission" date="2021-03" db="EMBL/GenBank/DDBJ databases">
        <title>Evolutionary priming and transition to the ectomycorrhizal habit in an iconic lineage of mushroom-forming fungi: is preadaptation a requirement?</title>
        <authorList>
            <consortium name="DOE Joint Genome Institute"/>
            <person name="Looney B.P."/>
            <person name="Miyauchi S."/>
            <person name="Morin E."/>
            <person name="Drula E."/>
            <person name="Courty P.E."/>
            <person name="Chicoki N."/>
            <person name="Fauchery L."/>
            <person name="Kohler A."/>
            <person name="Kuo A."/>
            <person name="LaButti K."/>
            <person name="Pangilinan J."/>
            <person name="Lipzen A."/>
            <person name="Riley R."/>
            <person name="Andreopoulos W."/>
            <person name="He G."/>
            <person name="Johnson J."/>
            <person name="Barry K.W."/>
            <person name="Grigoriev I.V."/>
            <person name="Nagy L."/>
            <person name="Hibbett D."/>
            <person name="Henrissat B."/>
            <person name="Matheny P.B."/>
            <person name="Labbe J."/>
            <person name="Martin A.F."/>
        </authorList>
    </citation>
    <scope>NUCLEOTIDE SEQUENCE</scope>
    <source>
        <strain evidence="1">BPL698</strain>
    </source>
</reference>
<name>A0ACC0TX30_9AGAM</name>
<gene>
    <name evidence="1" type="ORF">F5148DRAFT_1152788</name>
</gene>
<dbReference type="EMBL" id="JAGFNK010000428">
    <property type="protein sequence ID" value="KAI9450495.1"/>
    <property type="molecule type" value="Genomic_DNA"/>
</dbReference>
<sequence>MPPSFNSIGLVLCPFLRYRGTVIVASAFNIPLALALSVPLSFPQPSVLPHELNVPDSGSLQRVGVAQRVAVRILSVITSMGTSIRQAPGSLGLLCLIQGSERECAYANGLKKLLVPRTVEGFPALRHRSPNPSSAMGLCCLEESLPGFDLRENAAEETDPSASFIGDRRLDVGPDHDFSTSLGANHRHGVGEKSSTRHICMNVTKMVFEFTIAWVDDRDCASSGMLLQQQITDYSFECPKLESSVFSPVSRNAMTDVGLVFNVTTFIREREEEALCGFIRRRYRQSPYRPGPLDMVPTQQIETLAQRAGKATWHPLDLEQTKSFPEIKYTP</sequence>
<evidence type="ECO:0000313" key="1">
    <source>
        <dbReference type="EMBL" id="KAI9450495.1"/>
    </source>
</evidence>
<comment type="caution">
    <text evidence="1">The sequence shown here is derived from an EMBL/GenBank/DDBJ whole genome shotgun (WGS) entry which is preliminary data.</text>
</comment>
<evidence type="ECO:0000313" key="2">
    <source>
        <dbReference type="Proteomes" id="UP001207468"/>
    </source>
</evidence>
<keyword evidence="2" id="KW-1185">Reference proteome</keyword>
<protein>
    <submittedName>
        <fullName evidence="1">Uncharacterized protein</fullName>
    </submittedName>
</protein>
<organism evidence="1 2">
    <name type="scientific">Russula earlei</name>
    <dbReference type="NCBI Taxonomy" id="71964"/>
    <lineage>
        <taxon>Eukaryota</taxon>
        <taxon>Fungi</taxon>
        <taxon>Dikarya</taxon>
        <taxon>Basidiomycota</taxon>
        <taxon>Agaricomycotina</taxon>
        <taxon>Agaricomycetes</taxon>
        <taxon>Russulales</taxon>
        <taxon>Russulaceae</taxon>
        <taxon>Russula</taxon>
    </lineage>
</organism>